<feature type="region of interest" description="Disordered" evidence="1">
    <location>
        <begin position="65"/>
        <end position="91"/>
    </location>
</feature>
<keyword evidence="3" id="KW-1185">Reference proteome</keyword>
<dbReference type="EMBL" id="KV428072">
    <property type="protein sequence ID" value="KZT38012.1"/>
    <property type="molecule type" value="Genomic_DNA"/>
</dbReference>
<protein>
    <submittedName>
        <fullName evidence="2">Uncharacterized protein</fullName>
    </submittedName>
</protein>
<feature type="compositionally biased region" description="Basic and acidic residues" evidence="1">
    <location>
        <begin position="186"/>
        <end position="206"/>
    </location>
</feature>
<accession>A0A166D025</accession>
<gene>
    <name evidence="2" type="ORF">SISSUDRAFT_1062390</name>
</gene>
<proteinExistence type="predicted"/>
<evidence type="ECO:0000313" key="3">
    <source>
        <dbReference type="Proteomes" id="UP000076798"/>
    </source>
</evidence>
<feature type="region of interest" description="Disordered" evidence="1">
    <location>
        <begin position="1"/>
        <end position="21"/>
    </location>
</feature>
<name>A0A166D025_9AGAM</name>
<evidence type="ECO:0000313" key="2">
    <source>
        <dbReference type="EMBL" id="KZT38012.1"/>
    </source>
</evidence>
<dbReference type="STRING" id="1314776.A0A166D025"/>
<sequence length="220" mass="25216">MFHSPVPPGDTAYAATPAYPPTPFSAQGVPLGINLPPPPPPIFASAQEARKRGIQFWTKREWLNHRREKKGADDRERKQGPGALSRGENNLNHYIEELDGGPVDGTRVGEMKLYARSLWWSWGIRAEVPSQFRKNADIKFMEYYDYSMADKFVELRACEGYWKGVELGASIYSKWYNETGKALVQERRAQEKGPKRGADEVFDIRKLGAKKQRRERERES</sequence>
<dbReference type="Proteomes" id="UP000076798">
    <property type="component" value="Unassembled WGS sequence"/>
</dbReference>
<dbReference type="OrthoDB" id="2755474at2759"/>
<dbReference type="AlphaFoldDB" id="A0A166D025"/>
<feature type="region of interest" description="Disordered" evidence="1">
    <location>
        <begin position="186"/>
        <end position="220"/>
    </location>
</feature>
<evidence type="ECO:0000256" key="1">
    <source>
        <dbReference type="SAM" id="MobiDB-lite"/>
    </source>
</evidence>
<feature type="compositionally biased region" description="Basic and acidic residues" evidence="1">
    <location>
        <begin position="65"/>
        <end position="79"/>
    </location>
</feature>
<reference evidence="2 3" key="1">
    <citation type="journal article" date="2016" name="Mol. Biol. Evol.">
        <title>Comparative Genomics of Early-Diverging Mushroom-Forming Fungi Provides Insights into the Origins of Lignocellulose Decay Capabilities.</title>
        <authorList>
            <person name="Nagy L.G."/>
            <person name="Riley R."/>
            <person name="Tritt A."/>
            <person name="Adam C."/>
            <person name="Daum C."/>
            <person name="Floudas D."/>
            <person name="Sun H."/>
            <person name="Yadav J.S."/>
            <person name="Pangilinan J."/>
            <person name="Larsson K.H."/>
            <person name="Matsuura K."/>
            <person name="Barry K."/>
            <person name="Labutti K."/>
            <person name="Kuo R."/>
            <person name="Ohm R.A."/>
            <person name="Bhattacharya S.S."/>
            <person name="Shirouzu T."/>
            <person name="Yoshinaga Y."/>
            <person name="Martin F.M."/>
            <person name="Grigoriev I.V."/>
            <person name="Hibbett D.S."/>
        </authorList>
    </citation>
    <scope>NUCLEOTIDE SEQUENCE [LARGE SCALE GENOMIC DNA]</scope>
    <source>
        <strain evidence="2 3">HHB10207 ss-3</strain>
    </source>
</reference>
<organism evidence="2 3">
    <name type="scientific">Sistotremastrum suecicum HHB10207 ss-3</name>
    <dbReference type="NCBI Taxonomy" id="1314776"/>
    <lineage>
        <taxon>Eukaryota</taxon>
        <taxon>Fungi</taxon>
        <taxon>Dikarya</taxon>
        <taxon>Basidiomycota</taxon>
        <taxon>Agaricomycotina</taxon>
        <taxon>Agaricomycetes</taxon>
        <taxon>Sistotremastrales</taxon>
        <taxon>Sistotremastraceae</taxon>
        <taxon>Sistotremastrum</taxon>
    </lineage>
</organism>